<dbReference type="InterPro" id="IPR012340">
    <property type="entry name" value="NA-bd_OB-fold"/>
</dbReference>
<proteinExistence type="inferred from homology"/>
<feature type="domain" description="S1 motif" evidence="22">
    <location>
        <begin position="753"/>
        <end position="822"/>
    </location>
</feature>
<keyword evidence="6" id="KW-0597">Phosphoprotein</keyword>
<comment type="caution">
    <text evidence="23">The sequence shown here is derived from an EMBL/GenBank/DDBJ whole genome shotgun (WGS) entry which is preliminary data.</text>
</comment>
<dbReference type="Gene3D" id="1.25.40.10">
    <property type="entry name" value="Tetratricopeptide repeat domain"/>
    <property type="match status" value="2"/>
</dbReference>
<keyword evidence="3" id="KW-1017">Isopeptide bond</keyword>
<dbReference type="SUPFAM" id="SSF50249">
    <property type="entry name" value="Nucleic acid-binding proteins"/>
    <property type="match status" value="12"/>
</dbReference>
<dbReference type="InterPro" id="IPR003107">
    <property type="entry name" value="HAT"/>
</dbReference>
<evidence type="ECO:0000256" key="7">
    <source>
        <dbReference type="ARBA" id="ARBA00022664"/>
    </source>
</evidence>
<keyword evidence="24" id="KW-1185">Reference proteome</keyword>
<dbReference type="CDD" id="cd05695">
    <property type="entry name" value="S1_Rrp5_repeat_hs3"/>
    <property type="match status" value="1"/>
</dbReference>
<feature type="domain" description="S1 motif" evidence="22">
    <location>
        <begin position="1051"/>
        <end position="1125"/>
    </location>
</feature>
<dbReference type="GO" id="GO:0005681">
    <property type="term" value="C:spliceosomal complex"/>
    <property type="evidence" value="ECO:0007669"/>
    <property type="project" value="UniProtKB-KW"/>
</dbReference>
<feature type="domain" description="S1 motif" evidence="22">
    <location>
        <begin position="313"/>
        <end position="383"/>
    </location>
</feature>
<keyword evidence="5" id="KW-0698">rRNA processing</keyword>
<evidence type="ECO:0000256" key="10">
    <source>
        <dbReference type="ARBA" id="ARBA00022843"/>
    </source>
</evidence>
<feature type="domain" description="S1 motif" evidence="22">
    <location>
        <begin position="661"/>
        <end position="733"/>
    </location>
</feature>
<keyword evidence="12" id="KW-0508">mRNA splicing</keyword>
<dbReference type="Pfam" id="PF24682">
    <property type="entry name" value="OB_RRP5"/>
    <property type="match status" value="1"/>
</dbReference>
<dbReference type="FunFam" id="2.40.50.140:FF:000103">
    <property type="entry name" value="protein RRP5 homolog"/>
    <property type="match status" value="1"/>
</dbReference>
<keyword evidence="10" id="KW-0832">Ubl conjugation</keyword>
<dbReference type="CDD" id="cd05703">
    <property type="entry name" value="S1_Rrp5_repeat_hs12_sc9"/>
    <property type="match status" value="1"/>
</dbReference>
<dbReference type="InterPro" id="IPR048059">
    <property type="entry name" value="Rrp5_S1_rpt_hs1_sc1"/>
</dbReference>
<evidence type="ECO:0000313" key="23">
    <source>
        <dbReference type="EMBL" id="PWA39554.1"/>
    </source>
</evidence>
<evidence type="ECO:0000256" key="2">
    <source>
        <dbReference type="ARBA" id="ARBA00008644"/>
    </source>
</evidence>
<dbReference type="PROSITE" id="PS50126">
    <property type="entry name" value="S1"/>
    <property type="match status" value="13"/>
</dbReference>
<evidence type="ECO:0000256" key="8">
    <source>
        <dbReference type="ARBA" id="ARBA00022728"/>
    </source>
</evidence>
<feature type="domain" description="S1 motif" evidence="22">
    <location>
        <begin position="577"/>
        <end position="646"/>
    </location>
</feature>
<evidence type="ECO:0000256" key="13">
    <source>
        <dbReference type="ARBA" id="ARBA00023242"/>
    </source>
</evidence>
<feature type="domain" description="S1 motif" evidence="22">
    <location>
        <begin position="861"/>
        <end position="926"/>
    </location>
</feature>
<evidence type="ECO:0000256" key="15">
    <source>
        <dbReference type="ARBA" id="ARBA00059726"/>
    </source>
</evidence>
<keyword evidence="14" id="KW-0687">Ribonucleoprotein</keyword>
<dbReference type="Pfam" id="PF24685">
    <property type="entry name" value="OB_RRP5_4th"/>
    <property type="match status" value="1"/>
</dbReference>
<feature type="compositionally biased region" description="Acidic residues" evidence="21">
    <location>
        <begin position="1517"/>
        <end position="1534"/>
    </location>
</feature>
<feature type="domain" description="S1 motif" evidence="22">
    <location>
        <begin position="490"/>
        <end position="557"/>
    </location>
</feature>
<feature type="compositionally biased region" description="Basic and acidic residues" evidence="21">
    <location>
        <begin position="1584"/>
        <end position="1608"/>
    </location>
</feature>
<organism evidence="23 24">
    <name type="scientific">Artemisia annua</name>
    <name type="common">Sweet wormwood</name>
    <dbReference type="NCBI Taxonomy" id="35608"/>
    <lineage>
        <taxon>Eukaryota</taxon>
        <taxon>Viridiplantae</taxon>
        <taxon>Streptophyta</taxon>
        <taxon>Embryophyta</taxon>
        <taxon>Tracheophyta</taxon>
        <taxon>Spermatophyta</taxon>
        <taxon>Magnoliopsida</taxon>
        <taxon>eudicotyledons</taxon>
        <taxon>Gunneridae</taxon>
        <taxon>Pentapetalae</taxon>
        <taxon>asterids</taxon>
        <taxon>campanulids</taxon>
        <taxon>Asterales</taxon>
        <taxon>Asteraceae</taxon>
        <taxon>Asteroideae</taxon>
        <taxon>Anthemideae</taxon>
        <taxon>Artemisiinae</taxon>
        <taxon>Artemisia</taxon>
    </lineage>
</organism>
<evidence type="ECO:0000256" key="19">
    <source>
        <dbReference type="ARBA" id="ARBA00076674"/>
    </source>
</evidence>
<dbReference type="InterPro" id="IPR055433">
    <property type="entry name" value="HAT_Syf1-like_N"/>
</dbReference>
<dbReference type="Pfam" id="PF23233">
    <property type="entry name" value="HAT_Syf1_CNRKL1_N"/>
    <property type="match status" value="1"/>
</dbReference>
<dbReference type="CDD" id="cd05693">
    <property type="entry name" value="S1_Rrp5_repeat_hs1_sc1"/>
    <property type="match status" value="1"/>
</dbReference>
<dbReference type="EMBL" id="PKPP01014536">
    <property type="protein sequence ID" value="PWA39554.1"/>
    <property type="molecule type" value="Genomic_DNA"/>
</dbReference>
<feature type="domain" description="S1 motif" evidence="22">
    <location>
        <begin position="1239"/>
        <end position="1313"/>
    </location>
</feature>
<evidence type="ECO:0000256" key="4">
    <source>
        <dbReference type="ARBA" id="ARBA00022517"/>
    </source>
</evidence>
<dbReference type="GO" id="GO:0008380">
    <property type="term" value="P:RNA splicing"/>
    <property type="evidence" value="ECO:0007669"/>
    <property type="project" value="UniProtKB-KW"/>
</dbReference>
<sequence>MGPPRKPFNKKPDDKLKTFQKSSKKPFKPSQKSNNAIPMHLEDDVPDFPRGGQSSLSRAEADQVRAEVDKEFGTGTETMVLKKKRKDKPKNFTRSTDDDLGSLFADGNGGKLPRFANKITFKNLTPGMKLWGVVSEINEKDLVVSLPGGLRGLVRASEAIDPMLHDEDTEGEVLSAVYTAGQLVSCVVLQLDDDKKEKGKHRIWLSTRLALLHSSFTLDSLQEGMVVNAYVRSIEDHGYMLHFGVTSFTGFMQKSSNDGSSDDKMVVGRLVQGVVKSIDKNRKVVNLSSDAEEVAKCVTNDLKGVPFNLLVPGMMVNARVRSTLENGIMLSFLTFFTGTADVFHLGKTLPTSKWKDEYPQNKKVNARILFIDPSTRAVGLTLNPHLVHNNAPPALVKVGDIFDDSKVIRVDRGSGLLLEIPTVPIPTPAYVNVSDLSDKEVRKWEKSFKEGSLHRVRVFGFRLLEGLATGVLKTSAFEGSVFTHSDVKPGMVVKAKVVIVDSFGAIVQFASGVKALCPLRHMSELEIVKPRKKFQVGAELVFRVLGCKSKRITVTHKKTLVKSKLPVLSSFTDATEGLWTHGWIVKIENHGCFVRFYNGVQGYAPRSELGLDPGSEVSSMYHVEQVVKCRVTSSVPATRRINLSFLVTPTRTSEDEDVKLGSLVSGTVEKVTEKFISVDVGVKGYIRGIIYSEHLADNHGIASIMMELLKPGYKFEKLLVLDVENNNLILTAKYSLVNAAQNLPADASQVYPNSIVPGYICNIIDTGCFVRFIGRLTGFAPKNRAVDDPRAGLSDVFYVGQSVRGNIQDVNSETGRITLALKQSLCSSTDASFLQEYFILQEKIAELNSSNLKWVKKFPIGSVIEGTVQSAKESGGFMISFKKYNEVLGFITHHQLGGSTVDIGSTVKATILDVVKKDRLVDLSLKPELVNRYTENNDSQTPKKMRKRSAQKDLEVHQTVNAVVEIVKENYLVLSIPDAKFALGYASLSDYNTQNCPPKQFVGGQRVIGTVMALPDASTADRLLLLLKSNSEVVESSSAKRAKKKSSNDVGSSVQAEVTEIKPLELKLKFGSGLHGRIHITEASDDNVEENPFSNFKVGQTLTAKIVSKAKAENSNNIRWDLSIRPSVLADQTNVFTLQDFNYSIRQSVTGFVYKVDKDCAWITITRDVRAQLYILDTACDPSELQEFQNRFHVGKRVSGYILNTNKEKKLLRMLLHPLAGRASVTKDGETVAPHISDGAVVGGRISRVLQGVGGLIVQLDPHLAGKVHYTELVDSWISNPLSGYHEGQFVKCKVLDVSRSGTGTVHVDLSLRSSLVEMDGNSQSNRYEKLEDLHPDMAVEGYVKNVTPKGCFVMLSRKLDAKILISNLSDDFVSKPEEEFPIGKLVNGRVLSLEPLSKRIEVSLRKTSGMKESNSDVSDFGSLHAGEIISGRVKRIESFGLFITIDQSKLVGLCHVSELPEDHVDNIETKYKIRERVKAKILKIDKERERISLGMKQSYFNTNTDDETLENHDSDSMDEDDSELEDQNPDEFQEPLLSFGNGKHSVLAEVESRASVLPLEVPLDDETEDSPMDDTVAQVPEPLDNKPELNENKTRRSKKKEMEEREREIRAAEERLLQKDVPQTADDFEKLIRSSPNSSFIWIKYMAFLLSLNEVEKARSMAERALRTINIREESEKLNVWVAYFNLENEYGNPPEDAVVKVFQRALQVCDPKKVHFALLGMYERTEQHKLADELLEKMIKKFKHSCKVWLRRIQRVLKQEDLVQSVVKRALICLPKHKHIKFITQTAISEFKSGVPDRGRSMFEGMLREYPKRIDLWSVYLDQEIRLGDVDVIRALFERTICLELPIKKMKFLYKKYLEFEKSHGDEERVEYVKAEALKYVEKARP</sequence>
<dbReference type="InterPro" id="IPR057301">
    <property type="entry name" value="Rrp5_OB_4th"/>
</dbReference>
<dbReference type="SMART" id="SM00386">
    <property type="entry name" value="HAT"/>
    <property type="match status" value="6"/>
</dbReference>
<accession>A0A2U1KS15</accession>
<comment type="function">
    <text evidence="15">Essential for the generation of mature 18S rRNA, specifically necessary for cleavages at sites A0, 1 and 2 of the 47S precursor. Directly interacts with U3 snoRNA.</text>
</comment>
<feature type="compositionally biased region" description="Acidic residues" evidence="21">
    <location>
        <begin position="1563"/>
        <end position="1573"/>
    </location>
</feature>
<keyword evidence="7" id="KW-0507">mRNA processing</keyword>
<dbReference type="GO" id="GO:0006364">
    <property type="term" value="P:rRNA processing"/>
    <property type="evidence" value="ECO:0007669"/>
    <property type="project" value="UniProtKB-KW"/>
</dbReference>
<dbReference type="FunFam" id="2.40.50.140:FF:000148">
    <property type="entry name" value="protein RRP5 homolog isoform X1"/>
    <property type="match status" value="1"/>
</dbReference>
<evidence type="ECO:0000256" key="5">
    <source>
        <dbReference type="ARBA" id="ARBA00022552"/>
    </source>
</evidence>
<gene>
    <name evidence="23" type="ORF">CTI12_AA570970</name>
</gene>
<feature type="region of interest" description="Disordered" evidence="21">
    <location>
        <begin position="1"/>
        <end position="65"/>
    </location>
</feature>
<dbReference type="PANTHER" id="PTHR23270">
    <property type="entry name" value="PROGRAMMED CELL DEATH PROTEIN 11 PRE-RRNA PROCESSING PROTEIN RRP5"/>
    <property type="match status" value="1"/>
</dbReference>
<evidence type="ECO:0000256" key="21">
    <source>
        <dbReference type="SAM" id="MobiDB-lite"/>
    </source>
</evidence>
<feature type="domain" description="S1 motif" evidence="22">
    <location>
        <begin position="127"/>
        <end position="208"/>
    </location>
</feature>
<dbReference type="FunFam" id="2.40.50.140:FF:000159">
    <property type="entry name" value="rRNA biogenesis protein rrp5"/>
    <property type="match status" value="1"/>
</dbReference>
<dbReference type="InterPro" id="IPR057302">
    <property type="entry name" value="Rrp5_S1"/>
</dbReference>
<protein>
    <recommendedName>
        <fullName evidence="17">Protein RRP5 homolog</fullName>
    </recommendedName>
    <alternativeName>
        <fullName evidence="20">Programmed cell death protein 11</fullName>
    </alternativeName>
    <alternativeName>
        <fullName evidence="19">Ribosomal RNA-processing protein 5</fullName>
    </alternativeName>
    <alternativeName>
        <fullName evidence="18">rRNA biogenesis protein RRP5</fullName>
    </alternativeName>
</protein>
<feature type="domain" description="S1 motif" evidence="22">
    <location>
        <begin position="224"/>
        <end position="290"/>
    </location>
</feature>
<dbReference type="GO" id="GO:0032040">
    <property type="term" value="C:small-subunit processome"/>
    <property type="evidence" value="ECO:0007669"/>
    <property type="project" value="TreeGrafter"/>
</dbReference>
<keyword evidence="8" id="KW-0747">Spliceosome</keyword>
<dbReference type="InterPro" id="IPR057300">
    <property type="entry name" value="OB_Rrp5"/>
</dbReference>
<feature type="domain" description="S1 motif" evidence="22">
    <location>
        <begin position="1427"/>
        <end position="1497"/>
    </location>
</feature>
<comment type="subcellular location">
    <subcellularLocation>
        <location evidence="1">Nucleus</location>
        <location evidence="1">Nucleolus</location>
    </subcellularLocation>
</comment>
<evidence type="ECO:0000256" key="20">
    <source>
        <dbReference type="ARBA" id="ARBA00080810"/>
    </source>
</evidence>
<evidence type="ECO:0000256" key="9">
    <source>
        <dbReference type="ARBA" id="ARBA00022737"/>
    </source>
</evidence>
<evidence type="ECO:0000259" key="22">
    <source>
        <dbReference type="PROSITE" id="PS50126"/>
    </source>
</evidence>
<evidence type="ECO:0000256" key="17">
    <source>
        <dbReference type="ARBA" id="ARBA00067510"/>
    </source>
</evidence>
<dbReference type="Proteomes" id="UP000245207">
    <property type="component" value="Unassembled WGS sequence"/>
</dbReference>
<feature type="region of interest" description="Disordered" evidence="21">
    <location>
        <begin position="1559"/>
        <end position="1608"/>
    </location>
</feature>
<evidence type="ECO:0000313" key="24">
    <source>
        <dbReference type="Proteomes" id="UP000245207"/>
    </source>
</evidence>
<evidence type="ECO:0000256" key="11">
    <source>
        <dbReference type="ARBA" id="ARBA00022990"/>
    </source>
</evidence>
<keyword evidence="4" id="KW-0690">Ribosome biogenesis</keyword>
<keyword evidence="11" id="KW-0007">Acetylation</keyword>
<feature type="domain" description="S1 motif" evidence="22">
    <location>
        <begin position="399"/>
        <end position="458"/>
    </location>
</feature>
<keyword evidence="9" id="KW-0677">Repeat</keyword>
<evidence type="ECO:0000256" key="18">
    <source>
        <dbReference type="ARBA" id="ARBA00073619"/>
    </source>
</evidence>
<comment type="similarity">
    <text evidence="2">Belongs to the crooked-neck family.</text>
</comment>
<dbReference type="GO" id="GO:0003723">
    <property type="term" value="F:RNA binding"/>
    <property type="evidence" value="ECO:0007669"/>
    <property type="project" value="TreeGrafter"/>
</dbReference>
<feature type="region of interest" description="Disordered" evidence="21">
    <location>
        <begin position="1499"/>
        <end position="1539"/>
    </location>
</feature>
<evidence type="ECO:0000256" key="3">
    <source>
        <dbReference type="ARBA" id="ARBA00022499"/>
    </source>
</evidence>
<dbReference type="InterPro" id="IPR003029">
    <property type="entry name" value="S1_domain"/>
</dbReference>
<keyword evidence="13" id="KW-0539">Nucleus</keyword>
<evidence type="ECO:0000256" key="1">
    <source>
        <dbReference type="ARBA" id="ARBA00004604"/>
    </source>
</evidence>
<dbReference type="STRING" id="35608.A0A2U1KS15"/>
<evidence type="ECO:0000256" key="12">
    <source>
        <dbReference type="ARBA" id="ARBA00023187"/>
    </source>
</evidence>
<evidence type="ECO:0000256" key="14">
    <source>
        <dbReference type="ARBA" id="ARBA00023274"/>
    </source>
</evidence>
<dbReference type="OrthoDB" id="412781at2759"/>
<feature type="domain" description="S1 motif" evidence="22">
    <location>
        <begin position="1337"/>
        <end position="1406"/>
    </location>
</feature>
<dbReference type="PANTHER" id="PTHR23270:SF10">
    <property type="entry name" value="PROTEIN RRP5 HOMOLOG"/>
    <property type="match status" value="1"/>
</dbReference>
<dbReference type="SUPFAM" id="SSF48452">
    <property type="entry name" value="TPR-like"/>
    <property type="match status" value="2"/>
</dbReference>
<reference evidence="23 24" key="1">
    <citation type="journal article" date="2018" name="Mol. Plant">
        <title>The genome of Artemisia annua provides insight into the evolution of Asteraceae family and artemisinin biosynthesis.</title>
        <authorList>
            <person name="Shen Q."/>
            <person name="Zhang L."/>
            <person name="Liao Z."/>
            <person name="Wang S."/>
            <person name="Yan T."/>
            <person name="Shi P."/>
            <person name="Liu M."/>
            <person name="Fu X."/>
            <person name="Pan Q."/>
            <person name="Wang Y."/>
            <person name="Lv Z."/>
            <person name="Lu X."/>
            <person name="Zhang F."/>
            <person name="Jiang W."/>
            <person name="Ma Y."/>
            <person name="Chen M."/>
            <person name="Hao X."/>
            <person name="Li L."/>
            <person name="Tang Y."/>
            <person name="Lv G."/>
            <person name="Zhou Y."/>
            <person name="Sun X."/>
            <person name="Brodelius P.E."/>
            <person name="Rose J.K.C."/>
            <person name="Tang K."/>
        </authorList>
    </citation>
    <scope>NUCLEOTIDE SEQUENCE [LARGE SCALE GENOMIC DNA]</scope>
    <source>
        <strain evidence="24">cv. Huhao1</strain>
        <tissue evidence="23">Leaf</tissue>
    </source>
</reference>
<comment type="subunit">
    <text evidence="16">Interacts with NF-kappa-B p50/NFKB1 and NF-kappa-B p65/RELA.</text>
</comment>
<evidence type="ECO:0000256" key="6">
    <source>
        <dbReference type="ARBA" id="ARBA00022553"/>
    </source>
</evidence>
<name>A0A2U1KS15_ARTAN</name>
<dbReference type="InterPro" id="IPR011990">
    <property type="entry name" value="TPR-like_helical_dom_sf"/>
</dbReference>
<dbReference type="SMART" id="SM00316">
    <property type="entry name" value="S1"/>
    <property type="match status" value="14"/>
</dbReference>
<dbReference type="InterPro" id="IPR045209">
    <property type="entry name" value="Rrp5"/>
</dbReference>
<dbReference type="Pfam" id="PF00575">
    <property type="entry name" value="S1"/>
    <property type="match status" value="3"/>
</dbReference>
<dbReference type="FunFam" id="2.40.50.140:FF:000179">
    <property type="entry name" value="rRNA biogenesis protein RRP5"/>
    <property type="match status" value="1"/>
</dbReference>
<dbReference type="FunFam" id="1.25.40.10:FF:000065">
    <property type="entry name" value="Programmed cell death 11"/>
    <property type="match status" value="1"/>
</dbReference>
<dbReference type="GO" id="GO:0006397">
    <property type="term" value="P:mRNA processing"/>
    <property type="evidence" value="ECO:0007669"/>
    <property type="project" value="UniProtKB-KW"/>
</dbReference>
<evidence type="ECO:0000256" key="16">
    <source>
        <dbReference type="ARBA" id="ARBA00062488"/>
    </source>
</evidence>
<dbReference type="FunFam" id="2.40.50.140:FF:000155">
    <property type="entry name" value="rRNA biogenesis protein RRP5"/>
    <property type="match status" value="1"/>
</dbReference>
<dbReference type="Gene3D" id="2.40.50.140">
    <property type="entry name" value="Nucleic acid-binding proteins"/>
    <property type="match status" value="10"/>
</dbReference>
<dbReference type="Pfam" id="PF23459">
    <property type="entry name" value="S1_RRP5"/>
    <property type="match status" value="3"/>
</dbReference>